<dbReference type="InterPro" id="IPR019184">
    <property type="entry name" value="Uncharacterised_TM-17"/>
</dbReference>
<evidence type="ECO:0000313" key="6">
    <source>
        <dbReference type="Proteomes" id="UP000695000"/>
    </source>
</evidence>
<evidence type="ECO:0000256" key="1">
    <source>
        <dbReference type="ARBA" id="ARBA00004141"/>
    </source>
</evidence>
<dbReference type="RefSeq" id="XP_017784370.1">
    <property type="nucleotide sequence ID" value="XM_017928881.1"/>
</dbReference>
<evidence type="ECO:0000256" key="3">
    <source>
        <dbReference type="ARBA" id="ARBA00022989"/>
    </source>
</evidence>
<reference evidence="7" key="1">
    <citation type="submission" date="2025-08" db="UniProtKB">
        <authorList>
            <consortium name="RefSeq"/>
        </authorList>
    </citation>
    <scope>IDENTIFICATION</scope>
    <source>
        <tissue evidence="7">Whole Larva</tissue>
    </source>
</reference>
<keyword evidence="4 5" id="KW-0472">Membrane</keyword>
<feature type="transmembrane region" description="Helical" evidence="5">
    <location>
        <begin position="100"/>
        <end position="126"/>
    </location>
</feature>
<accession>A0ABM1NC20</accession>
<gene>
    <name evidence="7" type="primary">LOC108568033</name>
</gene>
<proteinExistence type="predicted"/>
<dbReference type="Pfam" id="PF09799">
    <property type="entry name" value="Transmemb_17"/>
    <property type="match status" value="1"/>
</dbReference>
<feature type="transmembrane region" description="Helical" evidence="5">
    <location>
        <begin position="42"/>
        <end position="61"/>
    </location>
</feature>
<evidence type="ECO:0000313" key="7">
    <source>
        <dbReference type="RefSeq" id="XP_017784370.1"/>
    </source>
</evidence>
<organism evidence="6 7">
    <name type="scientific">Nicrophorus vespilloides</name>
    <name type="common">Boreal carrion beetle</name>
    <dbReference type="NCBI Taxonomy" id="110193"/>
    <lineage>
        <taxon>Eukaryota</taxon>
        <taxon>Metazoa</taxon>
        <taxon>Ecdysozoa</taxon>
        <taxon>Arthropoda</taxon>
        <taxon>Hexapoda</taxon>
        <taxon>Insecta</taxon>
        <taxon>Pterygota</taxon>
        <taxon>Neoptera</taxon>
        <taxon>Endopterygota</taxon>
        <taxon>Coleoptera</taxon>
        <taxon>Polyphaga</taxon>
        <taxon>Staphyliniformia</taxon>
        <taxon>Silphidae</taxon>
        <taxon>Nicrophorinae</taxon>
        <taxon>Nicrophorus</taxon>
    </lineage>
</organism>
<feature type="transmembrane region" description="Helical" evidence="5">
    <location>
        <begin position="9"/>
        <end position="30"/>
    </location>
</feature>
<keyword evidence="2 5" id="KW-0812">Transmembrane</keyword>
<sequence>MDAPLMFEVLLYLNIYYFGVFAGSELLIFFAKFNSPLPTPNINIDGGVVGGILFAELLKLLSFQKVRQKKKGAADFLAILFTSVSITGLLYIFILQSPVLKIELIVCGIMFLLLTTEFMFGFLQFLPCCKKKEYSN</sequence>
<keyword evidence="3 5" id="KW-1133">Transmembrane helix</keyword>
<evidence type="ECO:0000256" key="4">
    <source>
        <dbReference type="ARBA" id="ARBA00023136"/>
    </source>
</evidence>
<dbReference type="Proteomes" id="UP000695000">
    <property type="component" value="Unplaced"/>
</dbReference>
<evidence type="ECO:0000256" key="2">
    <source>
        <dbReference type="ARBA" id="ARBA00022692"/>
    </source>
</evidence>
<feature type="transmembrane region" description="Helical" evidence="5">
    <location>
        <begin position="73"/>
        <end position="94"/>
    </location>
</feature>
<evidence type="ECO:0000256" key="5">
    <source>
        <dbReference type="SAM" id="Phobius"/>
    </source>
</evidence>
<keyword evidence="6" id="KW-1185">Reference proteome</keyword>
<dbReference type="GeneID" id="108568033"/>
<name>A0ABM1NC20_NICVS</name>
<protein>
    <submittedName>
        <fullName evidence="7">Uncharacterized protein LOC108568033</fullName>
    </submittedName>
</protein>
<comment type="subcellular location">
    <subcellularLocation>
        <location evidence="1">Membrane</location>
        <topology evidence="1">Multi-pass membrane protein</topology>
    </subcellularLocation>
</comment>